<proteinExistence type="predicted"/>
<sequence>MPPSSTSLYNPRTYSKKGISKRKALERDEPATTDSHDQPTQSKKRRRVSPDIIEKELGGNDYDHHPEASRSKEENQIKSRKTNDKRKRSPTRSATHKPLSVAHDLSQLFDKALSPIPSLTNTPHKLSKRMLARSKTDTAIQKQPTEPLERTPSLPNFPVTPSKSPPVANIFEPLAEESLESSLPSLTTSKATRTYAGASRSFIVAMPASSSTSRALLASSSNVEGGEHIPEEEEDEIRESYADLRSRWGVDNSEDDPYPSPLSPKGSPISRSNPGSPGSRKHGKSSKVSSRFKALPILPPAAPLPNGMMNPLKSITELRSKGESRRFLDEVGYLFEGMDMKNGKGNLALRRASAMEITTKLCDTDFARKAKRADFLTRTWSVFCDAGAGRGDDIILDTLLCFFSVLVARDASSLVDLAQRTFEAVSEASPATQSSQQKLETAFPARTPIESQSVVDVLSALLFSRKDPLQLIGHTLSKRENGSSDRDAEFRSLGVGKKERIMLSTIHTTIGKSRVFLPFTAITTPLLVARTLHGLPPSLLHPRHFPIFLHSLKLDIEPFGTSVFGNHSENELPFLESVHLHLCLIDTFLLGQWGANSTEAKDEEHADAKTCDFDNTQALEAAKSEWLAESLVGLGTRMEARLFRHSVASHSPEIGSVALKCLETSLRVLVSLTHADEEWCQAVLDEENALPWIIRIISEVLRDAGAKTSGKIKQENVDTKARIKSEPTSDTDDDILELDDDGSVVEVSEVKDIAAQTLDRLCLALGLLTNLVQMVENTKSLLQEIRISHSCTMKKRACLHVCTCPNSLSALEVLVKLYLHYLPTLRPAESECSKSRQSPDLVDENAEAEASFLCGHLAVLFGLLMRSCPENEASILEAIPDPPLSPAKNKTARFGKMSVLVEQAKEFALFYDNVGGGGNTRGADGQVARDVVASLERLRDR</sequence>
<dbReference type="EMBL" id="ML208295">
    <property type="protein sequence ID" value="TFK71673.1"/>
    <property type="molecule type" value="Genomic_DNA"/>
</dbReference>
<evidence type="ECO:0000313" key="2">
    <source>
        <dbReference type="Proteomes" id="UP000308600"/>
    </source>
</evidence>
<protein>
    <submittedName>
        <fullName evidence="1">Uncharacterized protein</fullName>
    </submittedName>
</protein>
<gene>
    <name evidence="1" type="ORF">BDN72DRAFT_837394</name>
</gene>
<evidence type="ECO:0000313" key="1">
    <source>
        <dbReference type="EMBL" id="TFK71673.1"/>
    </source>
</evidence>
<reference evidence="1 2" key="1">
    <citation type="journal article" date="2019" name="Nat. Ecol. Evol.">
        <title>Megaphylogeny resolves global patterns of mushroom evolution.</title>
        <authorList>
            <person name="Varga T."/>
            <person name="Krizsan K."/>
            <person name="Foldi C."/>
            <person name="Dima B."/>
            <person name="Sanchez-Garcia M."/>
            <person name="Sanchez-Ramirez S."/>
            <person name="Szollosi G.J."/>
            <person name="Szarkandi J.G."/>
            <person name="Papp V."/>
            <person name="Albert L."/>
            <person name="Andreopoulos W."/>
            <person name="Angelini C."/>
            <person name="Antonin V."/>
            <person name="Barry K.W."/>
            <person name="Bougher N.L."/>
            <person name="Buchanan P."/>
            <person name="Buyck B."/>
            <person name="Bense V."/>
            <person name="Catcheside P."/>
            <person name="Chovatia M."/>
            <person name="Cooper J."/>
            <person name="Damon W."/>
            <person name="Desjardin D."/>
            <person name="Finy P."/>
            <person name="Geml J."/>
            <person name="Haridas S."/>
            <person name="Hughes K."/>
            <person name="Justo A."/>
            <person name="Karasinski D."/>
            <person name="Kautmanova I."/>
            <person name="Kiss B."/>
            <person name="Kocsube S."/>
            <person name="Kotiranta H."/>
            <person name="LaButti K.M."/>
            <person name="Lechner B.E."/>
            <person name="Liimatainen K."/>
            <person name="Lipzen A."/>
            <person name="Lukacs Z."/>
            <person name="Mihaltcheva S."/>
            <person name="Morgado L.N."/>
            <person name="Niskanen T."/>
            <person name="Noordeloos M.E."/>
            <person name="Ohm R.A."/>
            <person name="Ortiz-Santana B."/>
            <person name="Ovrebo C."/>
            <person name="Racz N."/>
            <person name="Riley R."/>
            <person name="Savchenko A."/>
            <person name="Shiryaev A."/>
            <person name="Soop K."/>
            <person name="Spirin V."/>
            <person name="Szebenyi C."/>
            <person name="Tomsovsky M."/>
            <person name="Tulloss R.E."/>
            <person name="Uehling J."/>
            <person name="Grigoriev I.V."/>
            <person name="Vagvolgyi C."/>
            <person name="Papp T."/>
            <person name="Martin F.M."/>
            <person name="Miettinen O."/>
            <person name="Hibbett D.S."/>
            <person name="Nagy L.G."/>
        </authorList>
    </citation>
    <scope>NUCLEOTIDE SEQUENCE [LARGE SCALE GENOMIC DNA]</scope>
    <source>
        <strain evidence="1 2">NL-1719</strain>
    </source>
</reference>
<dbReference type="Proteomes" id="UP000308600">
    <property type="component" value="Unassembled WGS sequence"/>
</dbReference>
<name>A0ACD3B136_9AGAR</name>
<organism evidence="1 2">
    <name type="scientific">Pluteus cervinus</name>
    <dbReference type="NCBI Taxonomy" id="181527"/>
    <lineage>
        <taxon>Eukaryota</taxon>
        <taxon>Fungi</taxon>
        <taxon>Dikarya</taxon>
        <taxon>Basidiomycota</taxon>
        <taxon>Agaricomycotina</taxon>
        <taxon>Agaricomycetes</taxon>
        <taxon>Agaricomycetidae</taxon>
        <taxon>Agaricales</taxon>
        <taxon>Pluteineae</taxon>
        <taxon>Pluteaceae</taxon>
        <taxon>Pluteus</taxon>
    </lineage>
</organism>
<accession>A0ACD3B136</accession>
<keyword evidence="2" id="KW-1185">Reference proteome</keyword>